<dbReference type="PRINTS" id="PR00385">
    <property type="entry name" value="P450"/>
</dbReference>
<dbReference type="STRING" id="1429867.A0A0G4NW19"/>
<dbReference type="SUPFAM" id="SSF48264">
    <property type="entry name" value="Cytochrome P450"/>
    <property type="match status" value="1"/>
</dbReference>
<dbReference type="Pfam" id="PF00067">
    <property type="entry name" value="p450"/>
    <property type="match status" value="1"/>
</dbReference>
<name>A0A0G4NW19_PENC3</name>
<keyword evidence="3" id="KW-0812">Transmembrane</keyword>
<dbReference type="InterPro" id="IPR050121">
    <property type="entry name" value="Cytochrome_P450_monoxygenase"/>
</dbReference>
<keyword evidence="2" id="KW-0408">Iron</keyword>
<gene>
    <name evidence="4" type="ORF">PCAMFM013_S002g000125</name>
</gene>
<dbReference type="GO" id="GO:0043386">
    <property type="term" value="P:mycotoxin biosynthetic process"/>
    <property type="evidence" value="ECO:0007669"/>
    <property type="project" value="UniProtKB-ARBA"/>
</dbReference>
<keyword evidence="3" id="KW-0472">Membrane</keyword>
<dbReference type="InterPro" id="IPR036396">
    <property type="entry name" value="Cyt_P450_sf"/>
</dbReference>
<keyword evidence="2" id="KW-0479">Metal-binding</keyword>
<comment type="cofactor">
    <cofactor evidence="2">
        <name>heme</name>
        <dbReference type="ChEBI" id="CHEBI:30413"/>
    </cofactor>
</comment>
<organism evidence="4 5">
    <name type="scientific">Penicillium camemberti (strain FM 013)</name>
    <dbReference type="NCBI Taxonomy" id="1429867"/>
    <lineage>
        <taxon>Eukaryota</taxon>
        <taxon>Fungi</taxon>
        <taxon>Dikarya</taxon>
        <taxon>Ascomycota</taxon>
        <taxon>Pezizomycotina</taxon>
        <taxon>Eurotiomycetes</taxon>
        <taxon>Eurotiomycetidae</taxon>
        <taxon>Eurotiales</taxon>
        <taxon>Aspergillaceae</taxon>
        <taxon>Penicillium</taxon>
    </lineage>
</organism>
<dbReference type="GO" id="GO:0016705">
    <property type="term" value="F:oxidoreductase activity, acting on paired donors, with incorporation or reduction of molecular oxygen"/>
    <property type="evidence" value="ECO:0007669"/>
    <property type="project" value="InterPro"/>
</dbReference>
<dbReference type="Proteomes" id="UP000053732">
    <property type="component" value="Unassembled WGS sequence"/>
</dbReference>
<dbReference type="PANTHER" id="PTHR24305">
    <property type="entry name" value="CYTOCHROME P450"/>
    <property type="match status" value="1"/>
</dbReference>
<dbReference type="PANTHER" id="PTHR24305:SF166">
    <property type="entry name" value="CYTOCHROME P450 12A4, MITOCHONDRIAL-RELATED"/>
    <property type="match status" value="1"/>
</dbReference>
<dbReference type="GO" id="GO:0020037">
    <property type="term" value="F:heme binding"/>
    <property type="evidence" value="ECO:0007669"/>
    <property type="project" value="InterPro"/>
</dbReference>
<dbReference type="PRINTS" id="PR00463">
    <property type="entry name" value="EP450I"/>
</dbReference>
<dbReference type="InterPro" id="IPR001128">
    <property type="entry name" value="Cyt_P450"/>
</dbReference>
<comment type="similarity">
    <text evidence="1">Belongs to the cytochrome P450 family.</text>
</comment>
<feature type="binding site" description="axial binding residue" evidence="2">
    <location>
        <position position="496"/>
    </location>
    <ligand>
        <name>heme</name>
        <dbReference type="ChEBI" id="CHEBI:30413"/>
    </ligand>
    <ligandPart>
        <name>Fe</name>
        <dbReference type="ChEBI" id="CHEBI:18248"/>
    </ligandPart>
</feature>
<dbReference type="GO" id="GO:0005506">
    <property type="term" value="F:iron ion binding"/>
    <property type="evidence" value="ECO:0007669"/>
    <property type="project" value="InterPro"/>
</dbReference>
<keyword evidence="5" id="KW-1185">Reference proteome</keyword>
<dbReference type="AlphaFoldDB" id="A0A0G4NW19"/>
<dbReference type="GO" id="GO:0004497">
    <property type="term" value="F:monooxygenase activity"/>
    <property type="evidence" value="ECO:0007669"/>
    <property type="project" value="InterPro"/>
</dbReference>
<protein>
    <submittedName>
        <fullName evidence="4">Cytochrome P450</fullName>
    </submittedName>
</protein>
<reference evidence="4 5" key="1">
    <citation type="journal article" date="2014" name="Nat. Commun.">
        <title>Multiple recent horizontal transfers of a large genomic region in cheese making fungi.</title>
        <authorList>
            <person name="Cheeseman K."/>
            <person name="Ropars J."/>
            <person name="Renault P."/>
            <person name="Dupont J."/>
            <person name="Gouzy J."/>
            <person name="Branca A."/>
            <person name="Abraham A.L."/>
            <person name="Ceppi M."/>
            <person name="Conseiller E."/>
            <person name="Debuchy R."/>
            <person name="Malagnac F."/>
            <person name="Goarin A."/>
            <person name="Silar P."/>
            <person name="Lacoste S."/>
            <person name="Sallet E."/>
            <person name="Bensimon A."/>
            <person name="Giraud T."/>
            <person name="Brygoo Y."/>
        </authorList>
    </citation>
    <scope>NUCLEOTIDE SEQUENCE [LARGE SCALE GENOMIC DNA]</scope>
    <source>
        <strain evidence="5">FM 013</strain>
    </source>
</reference>
<keyword evidence="3" id="KW-1133">Transmembrane helix</keyword>
<proteinExistence type="inferred from homology"/>
<keyword evidence="2" id="KW-0349">Heme</keyword>
<dbReference type="Gene3D" id="1.10.630.10">
    <property type="entry name" value="Cytochrome P450"/>
    <property type="match status" value="1"/>
</dbReference>
<evidence type="ECO:0000313" key="4">
    <source>
        <dbReference type="EMBL" id="CRL18255.1"/>
    </source>
</evidence>
<sequence>MSGYRSDVVTRFSLWASAIWLLTRFYEIQPRSTLLLFGEIISSWIVANVILICYGTLYKRHYSPFKTIPGPKSINWLYDHIFDIFDEPLAFNVTDWINEKAYPGGLLHFFGLFGSSYIVPTSAEALTEVLSTRAYDYEKASSFKRYTTRFWGHGLVSQEQEEHKRNRKNYLPVFNQTNISKLKPILFAKSMQFVDHISELCATHDAKHTTNPDSTVVSITKVTAMVSLDVTGIIALGTDFETILGKNHEIVEAHEMLFSSSKDKRLLFLLYNIAPRWVLDLLRFPVANKMDHAHSILANVCRQILRERVGQPGKSEAQALDFVENLGRSNLSDETNAIAQLVVIIGGGYESIGSTLAWVVYCLARHPEAQEDLRKELAEFCDGLGNLKADAEYDKLPVLNAVVMEATRLYPAFTLLFRKAIRDTMIGEQPIRKGTFVGMCPRAINYAHHLWGSDAAKFIPERWIDRSDPGSPRLDPLGGAPASICMLSYSYGTRSCVGRELALAQMKRQIALIVARFNVEPVDDYDPRPSGLFATGPPSDLLVRFTKLTV</sequence>
<dbReference type="CDD" id="cd11069">
    <property type="entry name" value="CYP_FUM15-like"/>
    <property type="match status" value="1"/>
</dbReference>
<evidence type="ECO:0000256" key="2">
    <source>
        <dbReference type="PIRSR" id="PIRSR602401-1"/>
    </source>
</evidence>
<dbReference type="InterPro" id="IPR002401">
    <property type="entry name" value="Cyt_P450_E_grp-I"/>
</dbReference>
<accession>A0A0G4NW19</accession>
<feature type="transmembrane region" description="Helical" evidence="3">
    <location>
        <begin position="34"/>
        <end position="57"/>
    </location>
</feature>
<evidence type="ECO:0000313" key="5">
    <source>
        <dbReference type="Proteomes" id="UP000053732"/>
    </source>
</evidence>
<evidence type="ECO:0000256" key="3">
    <source>
        <dbReference type="SAM" id="Phobius"/>
    </source>
</evidence>
<dbReference type="EMBL" id="HG793135">
    <property type="protein sequence ID" value="CRL18255.1"/>
    <property type="molecule type" value="Genomic_DNA"/>
</dbReference>
<evidence type="ECO:0000256" key="1">
    <source>
        <dbReference type="ARBA" id="ARBA00010617"/>
    </source>
</evidence>